<dbReference type="EMBL" id="UINC01215697">
    <property type="protein sequence ID" value="SVE41513.1"/>
    <property type="molecule type" value="Genomic_DNA"/>
</dbReference>
<protein>
    <submittedName>
        <fullName evidence="1">Uncharacterized protein</fullName>
    </submittedName>
</protein>
<gene>
    <name evidence="1" type="ORF">METZ01_LOCUS494367</name>
</gene>
<sequence>LFSCELPAGGGGYFVGCCDGFCSCEAVGTRPL</sequence>
<feature type="non-terminal residue" evidence="1">
    <location>
        <position position="32"/>
    </location>
</feature>
<evidence type="ECO:0000313" key="1">
    <source>
        <dbReference type="EMBL" id="SVE41513.1"/>
    </source>
</evidence>
<reference evidence="1" key="1">
    <citation type="submission" date="2018-05" db="EMBL/GenBank/DDBJ databases">
        <authorList>
            <person name="Lanie J.A."/>
            <person name="Ng W.-L."/>
            <person name="Kazmierczak K.M."/>
            <person name="Andrzejewski T.M."/>
            <person name="Davidsen T.M."/>
            <person name="Wayne K.J."/>
            <person name="Tettelin H."/>
            <person name="Glass J.I."/>
            <person name="Rusch D."/>
            <person name="Podicherti R."/>
            <person name="Tsui H.-C.T."/>
            <person name="Winkler M.E."/>
        </authorList>
    </citation>
    <scope>NUCLEOTIDE SEQUENCE</scope>
</reference>
<proteinExistence type="predicted"/>
<dbReference type="AlphaFoldDB" id="A0A383DB18"/>
<name>A0A383DB18_9ZZZZ</name>
<organism evidence="1">
    <name type="scientific">marine metagenome</name>
    <dbReference type="NCBI Taxonomy" id="408172"/>
    <lineage>
        <taxon>unclassified sequences</taxon>
        <taxon>metagenomes</taxon>
        <taxon>ecological metagenomes</taxon>
    </lineage>
</organism>
<accession>A0A383DB18</accession>
<feature type="non-terminal residue" evidence="1">
    <location>
        <position position="1"/>
    </location>
</feature>